<keyword evidence="3 12" id="KW-0479">Metal-binding</keyword>
<proteinExistence type="inferred from homology"/>
<sequence>MKYADIIVDITAEQLDRTFQYKVPPRLQQELQVGMQVEVPFGNGSRVRKGYVIRLTDRAAIPEERMKEIQGISPGGVSVESRLIALAEWIRENYGSTMIQALKTVLPVKEKIRAKEERTVALLLGEEEAREKLAFYQKKHQQARERLLEKLLEEPRLDYRKALTQLNLTPPVVKAMEEQGVLRLESRQIYRSPLPRDGQREEAPPLNEEQTQAAEGILEEWRGENRPCLIRGVTGSGKTQVYLRLLEEILAQGKQAIVLIPEIALTYQTVLRFYRRFGDAVSVIHSRMSQGERYDQFLRAKKGQVQVMIGPRSALFTPFPNLGLIIIDEEHEGSYKSENAPRYHARETAIARGKLEGAHVVMGSATPSVDAYYLCRQGAYRLFVLTQRYEKRPLPRVEVVDLRRELKEGNRSIFSRRLQEAMEDRLKRGEQTMLFLNRRGYAGFVACRSCGQVIKCPHCDVSLAEHRGGQLVCHYCGYQRPAVSSCPACGSPYVGGFRAGTQQIEQLVKKLLPSARVLRMDLDTTRKKEGHAKILSAFAQGEADILVGTQMIVKGHDFPGVTLVGILAADLSLHAGDYRAAERTFQLLTQAVGRAGRGRQPGEAVLQTYSPEHYAVQAAARQDYEAFYEEEMSYRQLLSYPPASQLMAIHGSGPEEEQLDLAMEYMRRFLVKLDRGGRLQIIGPAPENISRINDRYRRVLYVKQEDYSLLTRMKDKLEQYIEMNSGFQKIAVQFEFNG</sequence>
<dbReference type="InterPro" id="IPR014001">
    <property type="entry name" value="Helicase_ATP-bd"/>
</dbReference>
<feature type="domain" description="Helicase ATP-binding" evidence="13">
    <location>
        <begin position="219"/>
        <end position="385"/>
    </location>
</feature>
<evidence type="ECO:0000256" key="9">
    <source>
        <dbReference type="ARBA" id="ARBA00023125"/>
    </source>
</evidence>
<comment type="catalytic activity">
    <reaction evidence="11 12">
        <text>ATP + H2O = ADP + phosphate + H(+)</text>
        <dbReference type="Rhea" id="RHEA:13065"/>
        <dbReference type="ChEBI" id="CHEBI:15377"/>
        <dbReference type="ChEBI" id="CHEBI:15378"/>
        <dbReference type="ChEBI" id="CHEBI:30616"/>
        <dbReference type="ChEBI" id="CHEBI:43474"/>
        <dbReference type="ChEBI" id="CHEBI:456216"/>
        <dbReference type="EC" id="5.6.2.4"/>
    </reaction>
</comment>
<dbReference type="GO" id="GO:0016787">
    <property type="term" value="F:hydrolase activity"/>
    <property type="evidence" value="ECO:0007669"/>
    <property type="project" value="UniProtKB-KW"/>
</dbReference>
<keyword evidence="2 12" id="KW-0235">DNA replication</keyword>
<dbReference type="Gene3D" id="3.40.50.300">
    <property type="entry name" value="P-loop containing nucleotide triphosphate hydrolases"/>
    <property type="match status" value="2"/>
</dbReference>
<dbReference type="PANTHER" id="PTHR30580">
    <property type="entry name" value="PRIMOSOMAL PROTEIN N"/>
    <property type="match status" value="1"/>
</dbReference>
<dbReference type="InterPro" id="IPR041236">
    <property type="entry name" value="PriA_C"/>
</dbReference>
<feature type="binding site" evidence="12">
    <location>
        <position position="486"/>
    </location>
    <ligand>
        <name>Zn(2+)</name>
        <dbReference type="ChEBI" id="CHEBI:29105"/>
        <label>1</label>
    </ligand>
</feature>
<comment type="catalytic activity">
    <reaction evidence="12">
        <text>Couples ATP hydrolysis with the unwinding of duplex DNA by translocating in the 3'-5' direction.</text>
        <dbReference type="EC" id="5.6.2.4"/>
    </reaction>
</comment>
<keyword evidence="8 12" id="KW-0067">ATP-binding</keyword>
<dbReference type="CDD" id="cd18804">
    <property type="entry name" value="SF2_C_priA"/>
    <property type="match status" value="1"/>
</dbReference>
<dbReference type="SMART" id="SM00487">
    <property type="entry name" value="DEXDc"/>
    <property type="match status" value="1"/>
</dbReference>
<evidence type="ECO:0000256" key="11">
    <source>
        <dbReference type="ARBA" id="ARBA00048988"/>
    </source>
</evidence>
<dbReference type="InterPro" id="IPR011545">
    <property type="entry name" value="DEAD/DEAH_box_helicase_dom"/>
</dbReference>
<dbReference type="InterPro" id="IPR042115">
    <property type="entry name" value="PriA_3primeBD_sf"/>
</dbReference>
<dbReference type="GO" id="GO:0006302">
    <property type="term" value="P:double-strand break repair"/>
    <property type="evidence" value="ECO:0007669"/>
    <property type="project" value="InterPro"/>
</dbReference>
<evidence type="ECO:0000259" key="13">
    <source>
        <dbReference type="PROSITE" id="PS51192"/>
    </source>
</evidence>
<dbReference type="InterPro" id="IPR001650">
    <property type="entry name" value="Helicase_C-like"/>
</dbReference>
<dbReference type="Pfam" id="PF18074">
    <property type="entry name" value="PriA_C"/>
    <property type="match status" value="1"/>
</dbReference>
<gene>
    <name evidence="12 15" type="primary">priA</name>
    <name evidence="15" type="ORF">IAB98_02940</name>
</gene>
<dbReference type="GO" id="GO:0008270">
    <property type="term" value="F:zinc ion binding"/>
    <property type="evidence" value="ECO:0007669"/>
    <property type="project" value="UniProtKB-UniRule"/>
</dbReference>
<comment type="similarity">
    <text evidence="12">Belongs to the helicase family. PriA subfamily.</text>
</comment>
<dbReference type="PROSITE" id="PS51194">
    <property type="entry name" value="HELICASE_CTER"/>
    <property type="match status" value="1"/>
</dbReference>
<keyword evidence="7 12" id="KW-0862">Zinc</keyword>
<evidence type="ECO:0000256" key="1">
    <source>
        <dbReference type="ARBA" id="ARBA00022515"/>
    </source>
</evidence>
<comment type="caution">
    <text evidence="15">The sequence shown here is derived from an EMBL/GenBank/DDBJ whole genome shotgun (WGS) entry which is preliminary data.</text>
</comment>
<dbReference type="GO" id="GO:0005524">
    <property type="term" value="F:ATP binding"/>
    <property type="evidence" value="ECO:0007669"/>
    <property type="project" value="UniProtKB-UniRule"/>
</dbReference>
<dbReference type="GO" id="GO:1990077">
    <property type="term" value="C:primosome complex"/>
    <property type="evidence" value="ECO:0007669"/>
    <property type="project" value="UniProtKB-UniRule"/>
</dbReference>
<dbReference type="PROSITE" id="PS51192">
    <property type="entry name" value="HELICASE_ATP_BIND_1"/>
    <property type="match status" value="1"/>
</dbReference>
<evidence type="ECO:0000256" key="12">
    <source>
        <dbReference type="HAMAP-Rule" id="MF_00983"/>
    </source>
</evidence>
<feature type="binding site" evidence="12">
    <location>
        <position position="450"/>
    </location>
    <ligand>
        <name>Zn(2+)</name>
        <dbReference type="ChEBI" id="CHEBI:29105"/>
        <label>1</label>
    </ligand>
</feature>
<evidence type="ECO:0000259" key="14">
    <source>
        <dbReference type="PROSITE" id="PS51194"/>
    </source>
</evidence>
<evidence type="ECO:0000256" key="4">
    <source>
        <dbReference type="ARBA" id="ARBA00022741"/>
    </source>
</evidence>
<dbReference type="HAMAP" id="MF_00983">
    <property type="entry name" value="PriA"/>
    <property type="match status" value="1"/>
</dbReference>
<name>A0A9D1EI15_9FIRM</name>
<comment type="cofactor">
    <cofactor evidence="12">
        <name>Zn(2+)</name>
        <dbReference type="ChEBI" id="CHEBI:29105"/>
    </cofactor>
    <text evidence="12">Binds 2 zinc ions per subunit.</text>
</comment>
<dbReference type="GO" id="GO:0006310">
    <property type="term" value="P:DNA recombination"/>
    <property type="evidence" value="ECO:0007669"/>
    <property type="project" value="InterPro"/>
</dbReference>
<dbReference type="InterPro" id="IPR005259">
    <property type="entry name" value="PriA"/>
</dbReference>
<dbReference type="SMART" id="SM00490">
    <property type="entry name" value="HELICc"/>
    <property type="match status" value="1"/>
</dbReference>
<dbReference type="NCBIfam" id="TIGR00595">
    <property type="entry name" value="priA"/>
    <property type="match status" value="1"/>
</dbReference>
<evidence type="ECO:0000256" key="5">
    <source>
        <dbReference type="ARBA" id="ARBA00022801"/>
    </source>
</evidence>
<evidence type="ECO:0000256" key="10">
    <source>
        <dbReference type="ARBA" id="ARBA00023235"/>
    </source>
</evidence>
<evidence type="ECO:0000313" key="15">
    <source>
        <dbReference type="EMBL" id="HIR92363.1"/>
    </source>
</evidence>
<dbReference type="AlphaFoldDB" id="A0A9D1EI15"/>
<keyword evidence="9 12" id="KW-0238">DNA-binding</keyword>
<dbReference type="PANTHER" id="PTHR30580:SF0">
    <property type="entry name" value="PRIMOSOMAL PROTEIN N"/>
    <property type="match status" value="1"/>
</dbReference>
<dbReference type="Pfam" id="PF00271">
    <property type="entry name" value="Helicase_C"/>
    <property type="match status" value="1"/>
</dbReference>
<dbReference type="EC" id="5.6.2.4" evidence="12"/>
<organism evidence="15 16">
    <name type="scientific">Candidatus Egerieimonas intestinavium</name>
    <dbReference type="NCBI Taxonomy" id="2840777"/>
    <lineage>
        <taxon>Bacteria</taxon>
        <taxon>Bacillati</taxon>
        <taxon>Bacillota</taxon>
        <taxon>Clostridia</taxon>
        <taxon>Lachnospirales</taxon>
        <taxon>Lachnospiraceae</taxon>
        <taxon>Lachnospiraceae incertae sedis</taxon>
        <taxon>Candidatus Egerieimonas</taxon>
    </lineage>
</organism>
<reference evidence="15" key="2">
    <citation type="journal article" date="2021" name="PeerJ">
        <title>Extensive microbial diversity within the chicken gut microbiome revealed by metagenomics and culture.</title>
        <authorList>
            <person name="Gilroy R."/>
            <person name="Ravi A."/>
            <person name="Getino M."/>
            <person name="Pursley I."/>
            <person name="Horton D.L."/>
            <person name="Alikhan N.F."/>
            <person name="Baker D."/>
            <person name="Gharbi K."/>
            <person name="Hall N."/>
            <person name="Watson M."/>
            <person name="Adriaenssens E.M."/>
            <person name="Foster-Nyarko E."/>
            <person name="Jarju S."/>
            <person name="Secka A."/>
            <person name="Antonio M."/>
            <person name="Oren A."/>
            <person name="Chaudhuri R.R."/>
            <person name="La Ragione R."/>
            <person name="Hildebrand F."/>
            <person name="Pallen M.J."/>
        </authorList>
    </citation>
    <scope>NUCLEOTIDE SEQUENCE</scope>
    <source>
        <strain evidence="15">ChiSxjej1B13-7041</strain>
    </source>
</reference>
<feature type="binding site" evidence="12">
    <location>
        <position position="459"/>
    </location>
    <ligand>
        <name>Zn(2+)</name>
        <dbReference type="ChEBI" id="CHEBI:29105"/>
        <label>2</label>
    </ligand>
</feature>
<dbReference type="CDD" id="cd17929">
    <property type="entry name" value="DEXHc_priA"/>
    <property type="match status" value="1"/>
</dbReference>
<evidence type="ECO:0000313" key="16">
    <source>
        <dbReference type="Proteomes" id="UP000886841"/>
    </source>
</evidence>
<feature type="domain" description="Helicase C-terminal" evidence="14">
    <location>
        <begin position="481"/>
        <end position="635"/>
    </location>
</feature>
<evidence type="ECO:0000256" key="8">
    <source>
        <dbReference type="ARBA" id="ARBA00022840"/>
    </source>
</evidence>
<keyword evidence="6 12" id="KW-0347">Helicase</keyword>
<dbReference type="InterPro" id="IPR041222">
    <property type="entry name" value="PriA_3primeBD"/>
</dbReference>
<dbReference type="InterPro" id="IPR027417">
    <property type="entry name" value="P-loop_NTPase"/>
</dbReference>
<dbReference type="Pfam" id="PF17764">
    <property type="entry name" value="PriA_3primeBD"/>
    <property type="match status" value="1"/>
</dbReference>
<dbReference type="GO" id="GO:0043138">
    <property type="term" value="F:3'-5' DNA helicase activity"/>
    <property type="evidence" value="ECO:0007669"/>
    <property type="project" value="UniProtKB-EC"/>
</dbReference>
<keyword evidence="10 12" id="KW-0413">Isomerase</keyword>
<evidence type="ECO:0000256" key="7">
    <source>
        <dbReference type="ARBA" id="ARBA00022833"/>
    </source>
</evidence>
<dbReference type="Gene3D" id="3.40.1440.60">
    <property type="entry name" value="PriA, 3(prime) DNA-binding domain"/>
    <property type="match status" value="1"/>
</dbReference>
<feature type="binding site" evidence="12">
    <location>
        <position position="476"/>
    </location>
    <ligand>
        <name>Zn(2+)</name>
        <dbReference type="ChEBI" id="CHEBI:29105"/>
        <label>2</label>
    </ligand>
</feature>
<dbReference type="Pfam" id="PF00270">
    <property type="entry name" value="DEAD"/>
    <property type="match status" value="1"/>
</dbReference>
<evidence type="ECO:0000256" key="2">
    <source>
        <dbReference type="ARBA" id="ARBA00022705"/>
    </source>
</evidence>
<feature type="binding site" evidence="12">
    <location>
        <position position="473"/>
    </location>
    <ligand>
        <name>Zn(2+)</name>
        <dbReference type="ChEBI" id="CHEBI:29105"/>
        <label>2</label>
    </ligand>
</feature>
<dbReference type="EMBL" id="DVHU01000024">
    <property type="protein sequence ID" value="HIR92363.1"/>
    <property type="molecule type" value="Genomic_DNA"/>
</dbReference>
<reference evidence="15" key="1">
    <citation type="submission" date="2020-10" db="EMBL/GenBank/DDBJ databases">
        <authorList>
            <person name="Gilroy R."/>
        </authorList>
    </citation>
    <scope>NUCLEOTIDE SEQUENCE</scope>
    <source>
        <strain evidence="15">ChiSxjej1B13-7041</strain>
    </source>
</reference>
<comment type="function">
    <text evidence="12">Initiates the restart of stalled replication forks, which reloads the replicative helicase on sites other than the origin of replication. Recognizes and binds to abandoned replication forks and remodels them to uncover a helicase loading site. Promotes assembly of the primosome at these replication forks.</text>
</comment>
<dbReference type="InterPro" id="IPR040498">
    <property type="entry name" value="PriA_CRR"/>
</dbReference>
<keyword evidence="4 12" id="KW-0547">Nucleotide-binding</keyword>
<dbReference type="Pfam" id="PF18319">
    <property type="entry name" value="Zn_ribbon_PriA"/>
    <property type="match status" value="1"/>
</dbReference>
<comment type="subunit">
    <text evidence="12">Component of the replication restart primosome.</text>
</comment>
<evidence type="ECO:0000256" key="6">
    <source>
        <dbReference type="ARBA" id="ARBA00022806"/>
    </source>
</evidence>
<keyword evidence="5 12" id="KW-0378">Hydrolase</keyword>
<feature type="binding site" evidence="12">
    <location>
        <position position="456"/>
    </location>
    <ligand>
        <name>Zn(2+)</name>
        <dbReference type="ChEBI" id="CHEBI:29105"/>
        <label>2</label>
    </ligand>
</feature>
<dbReference type="Proteomes" id="UP000886841">
    <property type="component" value="Unassembled WGS sequence"/>
</dbReference>
<dbReference type="FunFam" id="3.40.50.300:FF:000489">
    <property type="entry name" value="Primosome assembly protein PriA"/>
    <property type="match status" value="1"/>
</dbReference>
<dbReference type="SUPFAM" id="SSF52540">
    <property type="entry name" value="P-loop containing nucleoside triphosphate hydrolases"/>
    <property type="match status" value="1"/>
</dbReference>
<accession>A0A9D1EI15</accession>
<evidence type="ECO:0000256" key="3">
    <source>
        <dbReference type="ARBA" id="ARBA00022723"/>
    </source>
</evidence>
<keyword evidence="1 12" id="KW-0639">Primosome</keyword>
<feature type="binding site" evidence="12">
    <location>
        <position position="447"/>
    </location>
    <ligand>
        <name>Zn(2+)</name>
        <dbReference type="ChEBI" id="CHEBI:29105"/>
        <label>1</label>
    </ligand>
</feature>
<dbReference type="GO" id="GO:0006270">
    <property type="term" value="P:DNA replication initiation"/>
    <property type="evidence" value="ECO:0007669"/>
    <property type="project" value="TreeGrafter"/>
</dbReference>
<dbReference type="GO" id="GO:0003677">
    <property type="term" value="F:DNA binding"/>
    <property type="evidence" value="ECO:0007669"/>
    <property type="project" value="UniProtKB-UniRule"/>
</dbReference>
<protein>
    <recommendedName>
        <fullName evidence="12">Replication restart protein PriA</fullName>
    </recommendedName>
    <alternativeName>
        <fullName evidence="12">ATP-dependent DNA helicase PriA</fullName>
        <ecNumber evidence="12">5.6.2.4</ecNumber>
    </alternativeName>
    <alternativeName>
        <fullName evidence="12">DNA 3'-5' helicase PriA</fullName>
    </alternativeName>
</protein>
<dbReference type="GO" id="GO:0006269">
    <property type="term" value="P:DNA replication, synthesis of primer"/>
    <property type="evidence" value="ECO:0007669"/>
    <property type="project" value="UniProtKB-KW"/>
</dbReference>
<feature type="binding site" evidence="12">
    <location>
        <position position="489"/>
    </location>
    <ligand>
        <name>Zn(2+)</name>
        <dbReference type="ChEBI" id="CHEBI:29105"/>
        <label>1</label>
    </ligand>
</feature>